<dbReference type="AlphaFoldDB" id="A0A131YDZ4"/>
<evidence type="ECO:0000313" key="2">
    <source>
        <dbReference type="EMBL" id="JAP76141.1"/>
    </source>
</evidence>
<reference evidence="2" key="1">
    <citation type="journal article" date="2016" name="Ticks Tick Borne Dis.">
        <title>De novo assembly and annotation of the salivary gland transcriptome of Rhipicephalus appendiculatus male and female ticks during blood feeding.</title>
        <authorList>
            <person name="de Castro M.H."/>
            <person name="de Klerk D."/>
            <person name="Pienaar R."/>
            <person name="Latif A.A."/>
            <person name="Rees D.J."/>
            <person name="Mans B.J."/>
        </authorList>
    </citation>
    <scope>NUCLEOTIDE SEQUENCE</scope>
    <source>
        <tissue evidence="2">Salivary glands</tissue>
    </source>
</reference>
<feature type="signal peptide" evidence="1">
    <location>
        <begin position="1"/>
        <end position="22"/>
    </location>
</feature>
<proteinExistence type="predicted"/>
<accession>A0A131YDZ4</accession>
<organism evidence="2">
    <name type="scientific">Rhipicephalus appendiculatus</name>
    <name type="common">Brown ear tick</name>
    <dbReference type="NCBI Taxonomy" id="34631"/>
    <lineage>
        <taxon>Eukaryota</taxon>
        <taxon>Metazoa</taxon>
        <taxon>Ecdysozoa</taxon>
        <taxon>Arthropoda</taxon>
        <taxon>Chelicerata</taxon>
        <taxon>Arachnida</taxon>
        <taxon>Acari</taxon>
        <taxon>Parasitiformes</taxon>
        <taxon>Ixodida</taxon>
        <taxon>Ixodoidea</taxon>
        <taxon>Ixodidae</taxon>
        <taxon>Rhipicephalinae</taxon>
        <taxon>Rhipicephalus</taxon>
        <taxon>Rhipicephalus</taxon>
    </lineage>
</organism>
<keyword evidence="1" id="KW-0732">Signal</keyword>
<evidence type="ECO:0000256" key="1">
    <source>
        <dbReference type="SAM" id="SignalP"/>
    </source>
</evidence>
<feature type="chain" id="PRO_5007284750" description="Secreted protein" evidence="1">
    <location>
        <begin position="23"/>
        <end position="101"/>
    </location>
</feature>
<name>A0A131YDZ4_RHIAP</name>
<protein>
    <recommendedName>
        <fullName evidence="3">Secreted protein</fullName>
    </recommendedName>
</protein>
<evidence type="ECO:0008006" key="3">
    <source>
        <dbReference type="Google" id="ProtNLM"/>
    </source>
</evidence>
<sequence length="101" mass="11236">MHQASNLSFLPVNIRILGLLSQLSVMCFLSKDVSLTAPRIAAMYCNAVHKSFVPSTHIFLIVPCKVWISTGSCLSSVFHGCRNDLNFHGNSCLERQLQNAW</sequence>
<dbReference type="EMBL" id="GEDV01012416">
    <property type="protein sequence ID" value="JAP76141.1"/>
    <property type="molecule type" value="Transcribed_RNA"/>
</dbReference>